<name>A0A2V3USZ2_9SPHN</name>
<reference evidence="3 4" key="1">
    <citation type="submission" date="2018-05" db="EMBL/GenBank/DDBJ databases">
        <title>Genomic Encyclopedia of Type Strains, Phase IV (KMG-IV): sequencing the most valuable type-strain genomes for metagenomic binning, comparative biology and taxonomic classification.</title>
        <authorList>
            <person name="Goeker M."/>
        </authorList>
    </citation>
    <scope>NUCLEOTIDE SEQUENCE [LARGE SCALE GENOMIC DNA]</scope>
    <source>
        <strain evidence="3 4">DSM 3183</strain>
    </source>
</reference>
<dbReference type="InterPro" id="IPR007712">
    <property type="entry name" value="RelE/ParE_toxin"/>
</dbReference>
<protein>
    <recommendedName>
        <fullName evidence="2">Toxin</fullName>
    </recommendedName>
</protein>
<dbReference type="Gene3D" id="3.30.2310.20">
    <property type="entry name" value="RelE-like"/>
    <property type="match status" value="1"/>
</dbReference>
<comment type="caution">
    <text evidence="3">The sequence shown here is derived from an EMBL/GenBank/DDBJ whole genome shotgun (WGS) entry which is preliminary data.</text>
</comment>
<dbReference type="Pfam" id="PF05016">
    <property type="entry name" value="ParE_toxin"/>
    <property type="match status" value="1"/>
</dbReference>
<dbReference type="AlphaFoldDB" id="A0A2V3USZ2"/>
<evidence type="ECO:0000313" key="4">
    <source>
        <dbReference type="Proteomes" id="UP000248014"/>
    </source>
</evidence>
<keyword evidence="4" id="KW-1185">Reference proteome</keyword>
<gene>
    <name evidence="3" type="ORF">C7451_11449</name>
</gene>
<evidence type="ECO:0000313" key="3">
    <source>
        <dbReference type="EMBL" id="PXW70073.1"/>
    </source>
</evidence>
<evidence type="ECO:0000256" key="2">
    <source>
        <dbReference type="PIRNR" id="PIRNR029218"/>
    </source>
</evidence>
<comment type="similarity">
    <text evidence="2">Belongs to the RelE toxin family.</text>
</comment>
<dbReference type="Proteomes" id="UP000248014">
    <property type="component" value="Unassembled WGS sequence"/>
</dbReference>
<dbReference type="InterPro" id="IPR035093">
    <property type="entry name" value="RelE/ParE_toxin_dom_sf"/>
</dbReference>
<evidence type="ECO:0000256" key="1">
    <source>
        <dbReference type="ARBA" id="ARBA00022649"/>
    </source>
</evidence>
<proteinExistence type="inferred from homology"/>
<dbReference type="InterPro" id="IPR028344">
    <property type="entry name" value="ParE1/4"/>
</dbReference>
<sequence>MPHKVLLLPAAGRDLDAIAVATMQQWGTAQARHYLAAMRASISSLADFPLRNPVYRSEGREFRQLLCGHHLVFYLVVEDTVQIIRILHERMDIDRHL</sequence>
<dbReference type="PIRSF" id="PIRSF029218">
    <property type="entry name" value="ParE"/>
    <property type="match status" value="1"/>
</dbReference>
<accession>A0A2V3USZ2</accession>
<organism evidence="3 4">
    <name type="scientific">Blastomonas natatoria</name>
    <dbReference type="NCBI Taxonomy" id="34015"/>
    <lineage>
        <taxon>Bacteria</taxon>
        <taxon>Pseudomonadati</taxon>
        <taxon>Pseudomonadota</taxon>
        <taxon>Alphaproteobacteria</taxon>
        <taxon>Sphingomonadales</taxon>
        <taxon>Sphingomonadaceae</taxon>
        <taxon>Blastomonas</taxon>
    </lineage>
</organism>
<keyword evidence="1" id="KW-1277">Toxin-antitoxin system</keyword>
<dbReference type="EMBL" id="QJJM01000014">
    <property type="protein sequence ID" value="PXW70073.1"/>
    <property type="molecule type" value="Genomic_DNA"/>
</dbReference>
<dbReference type="RefSeq" id="WP_167398577.1">
    <property type="nucleotide sequence ID" value="NZ_QJJM01000014.1"/>
</dbReference>